<keyword evidence="1" id="KW-0349">Heme</keyword>
<keyword evidence="4" id="KW-0732">Signal</keyword>
<dbReference type="EMBL" id="JBEPIJ010000015">
    <property type="protein sequence ID" value="MES0874822.1"/>
    <property type="molecule type" value="Genomic_DNA"/>
</dbReference>
<dbReference type="Proteomes" id="UP001465331">
    <property type="component" value="Unassembled WGS sequence"/>
</dbReference>
<feature type="domain" description="Cytochrome c" evidence="5">
    <location>
        <begin position="47"/>
        <end position="118"/>
    </location>
</feature>
<gene>
    <name evidence="6" type="ORF">ABSH63_12530</name>
</gene>
<evidence type="ECO:0000256" key="1">
    <source>
        <dbReference type="ARBA" id="ARBA00022617"/>
    </source>
</evidence>
<organism evidence="6 7">
    <name type="scientific">Sinimarinibacterium thermocellulolyticum</name>
    <dbReference type="NCBI Taxonomy" id="3170016"/>
    <lineage>
        <taxon>Bacteria</taxon>
        <taxon>Pseudomonadati</taxon>
        <taxon>Pseudomonadota</taxon>
        <taxon>Gammaproteobacteria</taxon>
        <taxon>Nevskiales</taxon>
        <taxon>Nevskiaceae</taxon>
        <taxon>Sinimarinibacterium</taxon>
    </lineage>
</organism>
<dbReference type="PANTHER" id="PTHR40942">
    <property type="match status" value="1"/>
</dbReference>
<dbReference type="PROSITE" id="PS51257">
    <property type="entry name" value="PROKAR_LIPOPROTEIN"/>
    <property type="match status" value="1"/>
</dbReference>
<evidence type="ECO:0000256" key="4">
    <source>
        <dbReference type="SAM" id="SignalP"/>
    </source>
</evidence>
<dbReference type="SUPFAM" id="SSF46626">
    <property type="entry name" value="Cytochrome c"/>
    <property type="match status" value="1"/>
</dbReference>
<protein>
    <submittedName>
        <fullName evidence="6">C-type cytochrome</fullName>
    </submittedName>
</protein>
<keyword evidence="3" id="KW-0408">Iron</keyword>
<name>A0ABV2AC64_9GAMM</name>
<dbReference type="Pfam" id="PF13442">
    <property type="entry name" value="Cytochrome_CBB3"/>
    <property type="match status" value="1"/>
</dbReference>
<evidence type="ECO:0000313" key="7">
    <source>
        <dbReference type="Proteomes" id="UP001465331"/>
    </source>
</evidence>
<evidence type="ECO:0000256" key="2">
    <source>
        <dbReference type="ARBA" id="ARBA00022723"/>
    </source>
</evidence>
<sequence>MSLRFGSLPLACAVLLVACDRAPSAPQATPAAQSAAQTGAPADPAVVRLYEQTCRACHDPRARTGAPAAGDAQAWAPRLALGMDVLIERTINGYRGMPPLGACMDCSEDDFVALIRYMAGQ</sequence>
<proteinExistence type="predicted"/>
<dbReference type="InterPro" id="IPR009056">
    <property type="entry name" value="Cyt_c-like_dom"/>
</dbReference>
<feature type="chain" id="PRO_5046868530" evidence="4">
    <location>
        <begin position="19"/>
        <end position="121"/>
    </location>
</feature>
<evidence type="ECO:0000256" key="3">
    <source>
        <dbReference type="ARBA" id="ARBA00023004"/>
    </source>
</evidence>
<feature type="signal peptide" evidence="4">
    <location>
        <begin position="1"/>
        <end position="18"/>
    </location>
</feature>
<evidence type="ECO:0000259" key="5">
    <source>
        <dbReference type="Pfam" id="PF13442"/>
    </source>
</evidence>
<accession>A0ABV2AC64</accession>
<dbReference type="InterPro" id="IPR036909">
    <property type="entry name" value="Cyt_c-like_dom_sf"/>
</dbReference>
<evidence type="ECO:0000313" key="6">
    <source>
        <dbReference type="EMBL" id="MES0874822.1"/>
    </source>
</evidence>
<keyword evidence="7" id="KW-1185">Reference proteome</keyword>
<comment type="caution">
    <text evidence="6">The sequence shown here is derived from an EMBL/GenBank/DDBJ whole genome shotgun (WGS) entry which is preliminary data.</text>
</comment>
<keyword evidence="2" id="KW-0479">Metal-binding</keyword>
<dbReference type="Gene3D" id="1.10.760.10">
    <property type="entry name" value="Cytochrome c-like domain"/>
    <property type="match status" value="1"/>
</dbReference>
<dbReference type="PANTHER" id="PTHR40942:SF4">
    <property type="entry name" value="CYTOCHROME C5"/>
    <property type="match status" value="1"/>
</dbReference>
<dbReference type="RefSeq" id="WP_352890205.1">
    <property type="nucleotide sequence ID" value="NZ_JBEPIJ010000015.1"/>
</dbReference>
<reference evidence="6 7" key="1">
    <citation type="submission" date="2024-06" db="EMBL/GenBank/DDBJ databases">
        <authorList>
            <person name="Li Z."/>
            <person name="Jiang Y."/>
        </authorList>
    </citation>
    <scope>NUCLEOTIDE SEQUENCE [LARGE SCALE GENOMIC DNA]</scope>
    <source>
        <strain evidence="6 7">HSW-8</strain>
    </source>
</reference>